<feature type="domain" description="Transposase IS200-like" evidence="1">
    <location>
        <begin position="10"/>
        <end position="150"/>
    </location>
</feature>
<gene>
    <name evidence="2" type="ORF">J2W55_000599</name>
</gene>
<accession>A0ABU1T7A5</accession>
<dbReference type="InterPro" id="IPR052715">
    <property type="entry name" value="RAYT_transposase"/>
</dbReference>
<dbReference type="InterPro" id="IPR002686">
    <property type="entry name" value="Transposase_17"/>
</dbReference>
<dbReference type="Gene3D" id="3.30.70.1290">
    <property type="entry name" value="Transposase IS200-like"/>
    <property type="match status" value="1"/>
</dbReference>
<evidence type="ECO:0000313" key="3">
    <source>
        <dbReference type="Proteomes" id="UP001247620"/>
    </source>
</evidence>
<evidence type="ECO:0000313" key="2">
    <source>
        <dbReference type="EMBL" id="MDR6940771.1"/>
    </source>
</evidence>
<organism evidence="2 3">
    <name type="scientific">Mucilaginibacter pocheonensis</name>
    <dbReference type="NCBI Taxonomy" id="398050"/>
    <lineage>
        <taxon>Bacteria</taxon>
        <taxon>Pseudomonadati</taxon>
        <taxon>Bacteroidota</taxon>
        <taxon>Sphingobacteriia</taxon>
        <taxon>Sphingobacteriales</taxon>
        <taxon>Sphingobacteriaceae</taxon>
        <taxon>Mucilaginibacter</taxon>
    </lineage>
</organism>
<proteinExistence type="predicted"/>
<dbReference type="PANTHER" id="PTHR36966:SF1">
    <property type="entry name" value="REP-ASSOCIATED TYROSINE TRANSPOSASE"/>
    <property type="match status" value="1"/>
</dbReference>
<dbReference type="EMBL" id="JAVDUU010000001">
    <property type="protein sequence ID" value="MDR6940771.1"/>
    <property type="molecule type" value="Genomic_DNA"/>
</dbReference>
<reference evidence="2 3" key="1">
    <citation type="submission" date="2023-07" db="EMBL/GenBank/DDBJ databases">
        <title>Sorghum-associated microbial communities from plants grown in Nebraska, USA.</title>
        <authorList>
            <person name="Schachtman D."/>
        </authorList>
    </citation>
    <scope>NUCLEOTIDE SEQUENCE [LARGE SCALE GENOMIC DNA]</scope>
    <source>
        <strain evidence="2 3">3262</strain>
    </source>
</reference>
<dbReference type="SUPFAM" id="SSF143422">
    <property type="entry name" value="Transposase IS200-like"/>
    <property type="match status" value="1"/>
</dbReference>
<keyword evidence="3" id="KW-1185">Reference proteome</keyword>
<comment type="caution">
    <text evidence="2">The sequence shown here is derived from an EMBL/GenBank/DDBJ whole genome shotgun (WGS) entry which is preliminary data.</text>
</comment>
<dbReference type="PANTHER" id="PTHR36966">
    <property type="entry name" value="REP-ASSOCIATED TYROSINE TRANSPOSASE"/>
    <property type="match status" value="1"/>
</dbReference>
<sequence>MTRKGYIIHDQQAIYYMTFTVVGWIDVFSRQQYRDIMIESFKYCQLHKGLHLHAYVVMSNHIHLIVSVDEGFAISDFVRDCKKFTAKRILDDIEGNDGESRREWMLHQFKYYASRHSRNERYQLWEHDNHFIELNSPAFMQQKIDYIHQNPVKAGLVYRAEDFVYSSASNYAGVDQIIDVDCLYLNIL</sequence>
<dbReference type="Pfam" id="PF01797">
    <property type="entry name" value="Y1_Tnp"/>
    <property type="match status" value="1"/>
</dbReference>
<name>A0ABU1T7A5_9SPHI</name>
<dbReference type="NCBIfam" id="NF047646">
    <property type="entry name" value="REP_Tyr_transpos"/>
    <property type="match status" value="1"/>
</dbReference>
<dbReference type="SMART" id="SM01321">
    <property type="entry name" value="Y1_Tnp"/>
    <property type="match status" value="1"/>
</dbReference>
<dbReference type="RefSeq" id="WP_310091793.1">
    <property type="nucleotide sequence ID" value="NZ_JAVDUU010000001.1"/>
</dbReference>
<dbReference type="Proteomes" id="UP001247620">
    <property type="component" value="Unassembled WGS sequence"/>
</dbReference>
<evidence type="ECO:0000259" key="1">
    <source>
        <dbReference type="SMART" id="SM01321"/>
    </source>
</evidence>
<dbReference type="InterPro" id="IPR036515">
    <property type="entry name" value="Transposase_17_sf"/>
</dbReference>
<protein>
    <submittedName>
        <fullName evidence="2">REP element-mobilizing transposase RayT</fullName>
    </submittedName>
</protein>